<dbReference type="InterPro" id="IPR001375">
    <property type="entry name" value="Peptidase_S9_cat"/>
</dbReference>
<dbReference type="SUPFAM" id="SSF82171">
    <property type="entry name" value="DPP6 N-terminal domain-like"/>
    <property type="match status" value="1"/>
</dbReference>
<accession>A0AAU7K936</accession>
<dbReference type="PANTHER" id="PTHR11731">
    <property type="entry name" value="PROTEASE FAMILY S9B,C DIPEPTIDYL-PEPTIDASE IV-RELATED"/>
    <property type="match status" value="1"/>
</dbReference>
<evidence type="ECO:0000259" key="2">
    <source>
        <dbReference type="Pfam" id="PF00930"/>
    </source>
</evidence>
<name>A0AAU7K936_9SPHI</name>
<dbReference type="SUPFAM" id="SSF53474">
    <property type="entry name" value="alpha/beta-Hydrolases"/>
    <property type="match status" value="1"/>
</dbReference>
<gene>
    <name evidence="3" type="ORF">ABEG20_05445</name>
</gene>
<dbReference type="PANTHER" id="PTHR11731:SF118">
    <property type="entry name" value="BLR1971 PROTEIN"/>
    <property type="match status" value="1"/>
</dbReference>
<dbReference type="AlphaFoldDB" id="A0AAU7K936"/>
<evidence type="ECO:0000259" key="1">
    <source>
        <dbReference type="Pfam" id="PF00326"/>
    </source>
</evidence>
<proteinExistence type="predicted"/>
<feature type="domain" description="Dipeptidylpeptidase IV N-terminal" evidence="2">
    <location>
        <begin position="206"/>
        <end position="497"/>
    </location>
</feature>
<dbReference type="Gene3D" id="2.140.10.30">
    <property type="entry name" value="Dipeptidylpeptidase IV, N-terminal domain"/>
    <property type="match status" value="1"/>
</dbReference>
<protein>
    <submittedName>
        <fullName evidence="3">DPP IV N-terminal domain-containing protein</fullName>
    </submittedName>
</protein>
<dbReference type="Gene3D" id="3.40.50.1820">
    <property type="entry name" value="alpha/beta hydrolase"/>
    <property type="match status" value="1"/>
</dbReference>
<dbReference type="Pfam" id="PF00930">
    <property type="entry name" value="DPPIV_N"/>
    <property type="match status" value="1"/>
</dbReference>
<dbReference type="GO" id="GO:0008236">
    <property type="term" value="F:serine-type peptidase activity"/>
    <property type="evidence" value="ECO:0007669"/>
    <property type="project" value="InterPro"/>
</dbReference>
<evidence type="ECO:0000313" key="3">
    <source>
        <dbReference type="EMBL" id="XBO49046.1"/>
    </source>
</evidence>
<dbReference type="EMBL" id="CP157485">
    <property type="protein sequence ID" value="XBO49046.1"/>
    <property type="molecule type" value="Genomic_DNA"/>
</dbReference>
<reference evidence="3" key="1">
    <citation type="submission" date="2024-05" db="EMBL/GenBank/DDBJ databases">
        <authorList>
            <person name="Kim S."/>
            <person name="Heo J."/>
            <person name="Choi H."/>
            <person name="Choi Y."/>
            <person name="Kwon S.-W."/>
            <person name="Kim Y."/>
        </authorList>
    </citation>
    <scope>NUCLEOTIDE SEQUENCE</scope>
    <source>
        <strain evidence="3">KACC 23697</strain>
    </source>
</reference>
<dbReference type="InterPro" id="IPR002469">
    <property type="entry name" value="Peptidase_S9B_N"/>
</dbReference>
<dbReference type="GO" id="GO:0006508">
    <property type="term" value="P:proteolysis"/>
    <property type="evidence" value="ECO:0007669"/>
    <property type="project" value="InterPro"/>
</dbReference>
<dbReference type="InterPro" id="IPR029058">
    <property type="entry name" value="AB_hydrolase_fold"/>
</dbReference>
<feature type="domain" description="Peptidase S9 prolyl oligopeptidase catalytic" evidence="1">
    <location>
        <begin position="582"/>
        <end position="768"/>
    </location>
</feature>
<sequence>MIFIKIQKRPAKQQYYIYHKKSVMSIYTTVKKSIVFILLSFVSVQLLAQQTKLQPYQPKPAEVADAYQLSLRMDTTLRNIPTNNDIIPFWKKEGTAFWYKKNLPNKTWEYYYVDAATGKRQVAFDHSRLAQNIEKVTGKKQHPQKIQLGELYFADQGTAKLKISDKWYQLNLSDYKLTNTTDSNIYRYNARRPLQQRRSRWQGNREIKKSPDGKSEILIRGGNLFVIDLATKAETQLSTDGSADKPYGEYAWSPDSKNIVAYKIDPKEIKNVYYVLSSVPGTTRGELKTREYAQPGDDFTAYQPYVFNVAKKTAIKVDADPVDFFGAPELHWRGNNSRYYTYEKVDRGHQRFRVIEVDVLTGKTKNIIDEKTKTFIYESRIYTRYLPKTNEILWTSEQDGWQHLYLVNALTGKQQLITKGNYVVRDIDSVDIVKRQVWFRANGMHAGEDPYFIHYYRIGFDGKGLVNLTPENGNHNLSFSPDRKYYIDTYSQVNVPPVSELRLTENAKKISEIEHGKTDAYLATGVKLPEVFVAKGRDGKTDIWGIVCLPSKLDPNKTYPVIENIYAGPHDSFVPKSFLPASEMQSIAELGFIVVQIDGMGTANRSKAFHDVCWKNIADSGFPDRILWMKAMAVKYPNADISKVGIYGTSAGGQSSTGALLSHPEFYKAAVSACGCHDNRIDKQWWNEQWMGYPVGPHYGEQSNITNAGKLQGDLFLIVGEADENVPPESTYRLADALIKANKNFDILSIPGMGHSDGGVYGRRRKRDFFVKHLLNAEAPNPNLSK</sequence>
<dbReference type="InterPro" id="IPR050278">
    <property type="entry name" value="Serine_Prot_S9B/DPPIV"/>
</dbReference>
<dbReference type="Pfam" id="PF00326">
    <property type="entry name" value="Peptidase_S9"/>
    <property type="match status" value="1"/>
</dbReference>
<dbReference type="RefSeq" id="WP_406826379.1">
    <property type="nucleotide sequence ID" value="NZ_CP157485.1"/>
</dbReference>
<organism evidence="3">
    <name type="scientific">Pedobacter sp. KACC 23697</name>
    <dbReference type="NCBI Taxonomy" id="3149230"/>
    <lineage>
        <taxon>Bacteria</taxon>
        <taxon>Pseudomonadati</taxon>
        <taxon>Bacteroidota</taxon>
        <taxon>Sphingobacteriia</taxon>
        <taxon>Sphingobacteriales</taxon>
        <taxon>Sphingobacteriaceae</taxon>
        <taxon>Pedobacter</taxon>
    </lineage>
</organism>